<evidence type="ECO:0000259" key="3">
    <source>
        <dbReference type="Pfam" id="PF24492"/>
    </source>
</evidence>
<name>A0ABD3MRU3_9STRA</name>
<dbReference type="Pfam" id="PF24492">
    <property type="entry name" value="HEAT_ECM29"/>
    <property type="match status" value="1"/>
</dbReference>
<keyword evidence="5" id="KW-1185">Reference proteome</keyword>
<dbReference type="InterPro" id="IPR055443">
    <property type="entry name" value="HEAT_ECM29"/>
</dbReference>
<dbReference type="EMBL" id="JALLAZ020001747">
    <property type="protein sequence ID" value="KAL3765623.1"/>
    <property type="molecule type" value="Genomic_DNA"/>
</dbReference>
<gene>
    <name evidence="4" type="ORF">ACHAW5_008280</name>
</gene>
<accession>A0ABD3MRU3</accession>
<feature type="region of interest" description="Disordered" evidence="2">
    <location>
        <begin position="43"/>
        <end position="66"/>
    </location>
</feature>
<keyword evidence="1" id="KW-0677">Repeat</keyword>
<dbReference type="Gene3D" id="1.25.10.10">
    <property type="entry name" value="Leucine-rich Repeat Variant"/>
    <property type="match status" value="2"/>
</dbReference>
<comment type="caution">
    <text evidence="4">The sequence shown here is derived from an EMBL/GenBank/DDBJ whole genome shotgun (WGS) entry which is preliminary data.</text>
</comment>
<feature type="domain" description="Proteasome adapter and scaffold protein ECM29 HEAT-repeat" evidence="3">
    <location>
        <begin position="1189"/>
        <end position="1365"/>
    </location>
</feature>
<protein>
    <recommendedName>
        <fullName evidence="3">Proteasome adapter and scaffold protein ECM29 HEAT-repeat domain-containing protein</fullName>
    </recommendedName>
</protein>
<sequence>MFLPERGGDAGEGYGMGTSRTVALMVLLSGDTNPDVSRRFVPTRAHGLGSLPGSDAPTPRIRSGSNVPASLERLRGLLARSLKQACAVLAPTSTGESVSLASDGTRASDIQADIRDKCYGVVCSLSRSLFALDDRYALFDCGDSNEPPAGPGSSSPLTATSTAALLFGCSSNEVEMLRPRATSALDALLSAKVRVVKLLAEKERALALERESASLAGDNPWASNSASVRENDKSKHDVSTDSFTKALLLLLWKAARRNQPKSSRLAAARWSSELLLRLDDSSAFHLLCFMSGDDDVTVSAIAKQALGVDKSMGEDNILNLNQNLPGAEKDGGDATVRVAFSVLMGVIVGSQSTMNNWPKYSDFPVSAKAVTLRFLLESLFSEVNFYADKDYGLALKKFVVVILGTLASYKGRTLSRDETDLIDECAIALASCTSTSKDARLVVAGRDGVSDGRLSYSDIAKQALTSNSSKSRRHLAESIGHLFEDHSLWNDYPSTDSLSISKWIERSGLASAAKSCRDKLKTMLESSFVLEEVHGSAFLGSYCVRAFRLAMAEERNDKECPITSDCWEHCCSIVSLLGKGVGHSDVAIANSCSKGVMISFSYNDRDAPTLNRRLFDAMAVAIDSMNVALKKYSSIDHADPTRVSDLVQAAGLLLAASTSGAGFTTSNEKENSVIDLGPARLQCTEALFGILGSKDEELSIRVGEALVKYSDALGGGEWSSGVSELKEGTYDEAYAFGLPPHQHVLYTLFRREAISTNPIKRNSCASCALALVGHASRMANIDSSYIQRAFVQEVGKYLSLFQETFIKLLADPKSKHLSRESCCKGLSACRGLAAVMKSSIKVNEQSQTDFLNDSLLKAFGQTTNYGGSLMQESETQASQRRHESEGNNDANGQDTLEVGGAAGMSEATLGAYREMASAALSLGQVDLLYSLMILSTNHPVWLLSDMRDRYSAKALLGKAEAASVEEIRLSLRSHLGKLIPKLLRACNDPNKQTRDQMNSLWLALTGGGSESRALVTQHLLSTIDILIQDAGSKLWRARVGACGALADVIVGRSWQELGGGGIELDDEGIASKATASTRLLRLWRITMRSLDDVRTAVRERGDALGRGLRALTIRLCDPKATDSQEIDIYLSNAQRKEREKQSQISAECAATVSLGWLVKYGLTQSCAEATGICVSCLLGIVDIAAPSTLQPVLAELIGSLLMAMSGLEPAALNYLQVRAAGNDANSQGTSYDQLERLRINLALSGPIAQALHKCLEMVKFVDLEAQKKLIPVLDSCLRKGAGFATRAATADAVNSLCGNCPAAFSFPGSTMSNPTVRLLRAIYFASELERGITAKDKMTHALGSLATLAPGPAVRSLALKACERYCESTGSNSDPSIRKAAAATIRAIAVRASNHMADGGPKDVWVRKVLPVSFLGKHDKDATVSSLWKDVWDEGGAAITSEHDGVFGVLLQEKLLPYISRATLSYLQSTSWANRKAGCAVLIDLAESGILAPIPRSTSDDSSSSGPDFDRLRKRARASSDVLSECVKIISRNRIWDGKSDVVKAGTSIAAKWLATAPIEGSHNSIWPLLLRKDRQGDLFDGDAWFECSDEKGDDVDEEVGGDDTIDTVVKTDVINSEDDTMLDLKEDNDACYDEQIVETIAEKRSAQPVIFSGFCRVLLDQALQVTSNNATESALSYRVSALSGLTALLKSVEPLKDSLSFQDTVDHQRFIYNIVGPKLFSFISEIQANNAPVLIARALESLAAAMYNGIGTDASQGSYADPVGLLQFFAVSTTKQPAWTVRQMSALAASSLVANMPSEILRRTDSMKFILECSNQTLKDKKFSKVRLAGLELLLSLVSRVGEQKMSSTNSEKQLIMEAILPYKEVIYNIARKSLADSESQVTATASKITQTMAWWP</sequence>
<dbReference type="InterPro" id="IPR011989">
    <property type="entry name" value="ARM-like"/>
</dbReference>
<evidence type="ECO:0000313" key="4">
    <source>
        <dbReference type="EMBL" id="KAL3765623.1"/>
    </source>
</evidence>
<reference evidence="4 5" key="1">
    <citation type="submission" date="2024-10" db="EMBL/GenBank/DDBJ databases">
        <title>Updated reference genomes for cyclostephanoid diatoms.</title>
        <authorList>
            <person name="Roberts W.R."/>
            <person name="Alverson A.J."/>
        </authorList>
    </citation>
    <scope>NUCLEOTIDE SEQUENCE [LARGE SCALE GENOMIC DNA]</scope>
    <source>
        <strain evidence="4 5">AJA276-08</strain>
    </source>
</reference>
<dbReference type="PANTHER" id="PTHR23346">
    <property type="entry name" value="TRANSLATIONAL ACTIVATOR GCN1-RELATED"/>
    <property type="match status" value="1"/>
</dbReference>
<dbReference type="PANTHER" id="PTHR23346:SF19">
    <property type="entry name" value="PROTEASOME ADAPTER AND SCAFFOLD PROTEIN ECM29"/>
    <property type="match status" value="1"/>
</dbReference>
<organism evidence="4 5">
    <name type="scientific">Stephanodiscus triporus</name>
    <dbReference type="NCBI Taxonomy" id="2934178"/>
    <lineage>
        <taxon>Eukaryota</taxon>
        <taxon>Sar</taxon>
        <taxon>Stramenopiles</taxon>
        <taxon>Ochrophyta</taxon>
        <taxon>Bacillariophyta</taxon>
        <taxon>Coscinodiscophyceae</taxon>
        <taxon>Thalassiosirophycidae</taxon>
        <taxon>Stephanodiscales</taxon>
        <taxon>Stephanodiscaceae</taxon>
        <taxon>Stephanodiscus</taxon>
    </lineage>
</organism>
<dbReference type="Proteomes" id="UP001530315">
    <property type="component" value="Unassembled WGS sequence"/>
</dbReference>
<feature type="region of interest" description="Disordered" evidence="2">
    <location>
        <begin position="870"/>
        <end position="897"/>
    </location>
</feature>
<evidence type="ECO:0000256" key="2">
    <source>
        <dbReference type="SAM" id="MobiDB-lite"/>
    </source>
</evidence>
<evidence type="ECO:0000313" key="5">
    <source>
        <dbReference type="Proteomes" id="UP001530315"/>
    </source>
</evidence>
<dbReference type="SUPFAM" id="SSF48371">
    <property type="entry name" value="ARM repeat"/>
    <property type="match status" value="2"/>
</dbReference>
<dbReference type="InterPro" id="IPR016024">
    <property type="entry name" value="ARM-type_fold"/>
</dbReference>
<evidence type="ECO:0000256" key="1">
    <source>
        <dbReference type="ARBA" id="ARBA00022737"/>
    </source>
</evidence>
<proteinExistence type="predicted"/>